<dbReference type="SMART" id="SM00292">
    <property type="entry name" value="BRCT"/>
    <property type="match status" value="1"/>
</dbReference>
<feature type="compositionally biased region" description="Basic and acidic residues" evidence="1">
    <location>
        <begin position="204"/>
        <end position="235"/>
    </location>
</feature>
<dbReference type="InterPro" id="IPR002706">
    <property type="entry name" value="Xrcc1_N"/>
</dbReference>
<gene>
    <name evidence="3" type="ORF">TKK_004737</name>
</gene>
<feature type="region of interest" description="Disordered" evidence="1">
    <location>
        <begin position="194"/>
        <end position="307"/>
    </location>
</feature>
<dbReference type="Pfam" id="PF01834">
    <property type="entry name" value="XRCC1_N"/>
    <property type="match status" value="1"/>
</dbReference>
<feature type="compositionally biased region" description="Polar residues" evidence="1">
    <location>
        <begin position="454"/>
        <end position="466"/>
    </location>
</feature>
<dbReference type="PROSITE" id="PS50172">
    <property type="entry name" value="BRCT"/>
    <property type="match status" value="1"/>
</dbReference>
<comment type="caution">
    <text evidence="3">The sequence shown here is derived from an EMBL/GenBank/DDBJ whole genome shotgun (WGS) entry which is preliminary data.</text>
</comment>
<evidence type="ECO:0000313" key="3">
    <source>
        <dbReference type="EMBL" id="KAL3402192.1"/>
    </source>
</evidence>
<feature type="region of interest" description="Disordered" evidence="1">
    <location>
        <begin position="443"/>
        <end position="476"/>
    </location>
</feature>
<dbReference type="Gene3D" id="3.40.50.10190">
    <property type="entry name" value="BRCT domain"/>
    <property type="match status" value="1"/>
</dbReference>
<dbReference type="Proteomes" id="UP001627154">
    <property type="component" value="Unassembled WGS sequence"/>
</dbReference>
<dbReference type="InterPro" id="IPR001357">
    <property type="entry name" value="BRCT_dom"/>
</dbReference>
<proteinExistence type="predicted"/>
<evidence type="ECO:0000313" key="4">
    <source>
        <dbReference type="Proteomes" id="UP001627154"/>
    </source>
</evidence>
<dbReference type="Gene3D" id="2.60.120.260">
    <property type="entry name" value="Galactose-binding domain-like"/>
    <property type="match status" value="1"/>
</dbReference>
<protein>
    <recommendedName>
        <fullName evidence="2">BRCT domain-containing protein</fullName>
    </recommendedName>
</protein>
<dbReference type="PANTHER" id="PTHR11370">
    <property type="entry name" value="DNA-REPAIR PROTEIN XRCC1"/>
    <property type="match status" value="1"/>
</dbReference>
<dbReference type="Pfam" id="PF00533">
    <property type="entry name" value="BRCT"/>
    <property type="match status" value="1"/>
</dbReference>
<dbReference type="SUPFAM" id="SSF49785">
    <property type="entry name" value="Galactose-binding domain-like"/>
    <property type="match status" value="1"/>
</dbReference>
<dbReference type="EMBL" id="JBJJXI010000037">
    <property type="protein sequence ID" value="KAL3402192.1"/>
    <property type="molecule type" value="Genomic_DNA"/>
</dbReference>
<dbReference type="AlphaFoldDB" id="A0ABD2XBQ7"/>
<feature type="compositionally biased region" description="Acidic residues" evidence="1">
    <location>
        <begin position="467"/>
        <end position="476"/>
    </location>
</feature>
<dbReference type="InterPro" id="IPR008979">
    <property type="entry name" value="Galactose-bd-like_sf"/>
</dbReference>
<feature type="domain" description="BRCT" evidence="2">
    <location>
        <begin position="348"/>
        <end position="438"/>
    </location>
</feature>
<feature type="compositionally biased region" description="Basic and acidic residues" evidence="1">
    <location>
        <begin position="292"/>
        <end position="307"/>
    </location>
</feature>
<accession>A0ABD2XBQ7</accession>
<sequence length="476" mass="54335">MIIKVSKIISCSSEDPAYPASNLLDNPPKAGWHCAKPTEVIATVILQLAEPSCITGLEIGNYRSCIVVVEASTSEEPDKWVPIVNHQFLSHDEALNNKFRAQVQIFTKRELNPDTVKIKFDRVKVTCMQSANPREVFGLEFISLKTEVVVEIGLDVFGRFKLKEKQDGPGSLKDKYFSAFEKKKNYKEELKNKIAEQGTSNFNKKQESRTEPKKRPLLDKLEADDQEKDKKKSDDQDNLFDESLLPDKNQINSSVSRTLFGDVIPSPKQTKKTTNQTDVKIKANSNDSSSKTSHDSPKVLKNKEKEECSKCNTKPDELCKKCNLLRKPKVLNQSPKHKKRKILKPKKQFNKLFEDINFALSGYKNPQRDEIRKKALKMGAQYNANPNTSNNKCTHLVSAFPNTPKIQQLKGSCKIVSHKFIEDCYDNKKRIPWRRYAIDSREKNLPESEEEIEGTTSPIRQVSVYDQETEESDADY</sequence>
<evidence type="ECO:0000259" key="2">
    <source>
        <dbReference type="PROSITE" id="PS50172"/>
    </source>
</evidence>
<evidence type="ECO:0000256" key="1">
    <source>
        <dbReference type="SAM" id="MobiDB-lite"/>
    </source>
</evidence>
<reference evidence="3 4" key="1">
    <citation type="journal article" date="2024" name="bioRxiv">
        <title>A reference genome for Trichogramma kaykai: A tiny desert-dwelling parasitoid wasp with competing sex-ratio distorters.</title>
        <authorList>
            <person name="Culotta J."/>
            <person name="Lindsey A.R."/>
        </authorList>
    </citation>
    <scope>NUCLEOTIDE SEQUENCE [LARGE SCALE GENOMIC DNA]</scope>
    <source>
        <strain evidence="3 4">KSX58</strain>
    </source>
</reference>
<organism evidence="3 4">
    <name type="scientific">Trichogramma kaykai</name>
    <dbReference type="NCBI Taxonomy" id="54128"/>
    <lineage>
        <taxon>Eukaryota</taxon>
        <taxon>Metazoa</taxon>
        <taxon>Ecdysozoa</taxon>
        <taxon>Arthropoda</taxon>
        <taxon>Hexapoda</taxon>
        <taxon>Insecta</taxon>
        <taxon>Pterygota</taxon>
        <taxon>Neoptera</taxon>
        <taxon>Endopterygota</taxon>
        <taxon>Hymenoptera</taxon>
        <taxon>Apocrita</taxon>
        <taxon>Proctotrupomorpha</taxon>
        <taxon>Chalcidoidea</taxon>
        <taxon>Trichogrammatidae</taxon>
        <taxon>Trichogramma</taxon>
    </lineage>
</organism>
<keyword evidence="4" id="KW-1185">Reference proteome</keyword>
<name>A0ABD2XBQ7_9HYME</name>
<dbReference type="SUPFAM" id="SSF52113">
    <property type="entry name" value="BRCT domain"/>
    <property type="match status" value="1"/>
</dbReference>
<dbReference type="PANTHER" id="PTHR11370:SF5">
    <property type="entry name" value="DNA REPAIR PROTEIN XRCC1"/>
    <property type="match status" value="1"/>
</dbReference>
<dbReference type="InterPro" id="IPR036420">
    <property type="entry name" value="BRCT_dom_sf"/>
</dbReference>